<keyword evidence="3" id="KW-0813">Transport</keyword>
<dbReference type="CDD" id="cd03225">
    <property type="entry name" value="ABC_cobalt_CbiO_domain1"/>
    <property type="match status" value="1"/>
</dbReference>
<dbReference type="InterPro" id="IPR003439">
    <property type="entry name" value="ABC_transporter-like_ATP-bd"/>
</dbReference>
<dbReference type="EMBL" id="JBHMAG010000025">
    <property type="protein sequence ID" value="MFB9756616.1"/>
    <property type="molecule type" value="Genomic_DNA"/>
</dbReference>
<dbReference type="InterPro" id="IPR003593">
    <property type="entry name" value="AAA+_ATPase"/>
</dbReference>
<protein>
    <submittedName>
        <fullName evidence="10">ATP-binding cassette domain-containing protein</fullName>
    </submittedName>
</protein>
<dbReference type="PANTHER" id="PTHR43553">
    <property type="entry name" value="HEAVY METAL TRANSPORTER"/>
    <property type="match status" value="1"/>
</dbReference>
<evidence type="ECO:0000313" key="10">
    <source>
        <dbReference type="EMBL" id="MFB9756616.1"/>
    </source>
</evidence>
<evidence type="ECO:0000256" key="5">
    <source>
        <dbReference type="ARBA" id="ARBA00022741"/>
    </source>
</evidence>
<sequence>MVPIWTLKDADLAAASGDEAEAVLKRLVLTIREGEFVAVIGRNGSGKSTLLRVLGGLVPLRGGELAVGGSGRSIGMVFQNPDAQLVGETVYEDVCFGLENAAVPAEEMPERARTALASVGLNVAPDEPVENLSGGQKQLLSVAGAIVTGARALLLDEPTAMLDPASKRNVLEAVCRLHEGGTTVVWSTQAMDEIGYADRVIALDGGRLVFDGTPEQFLYGDFRPGESVDEDGELLPCPCRTLGFRLPYPVEVAHRLVRSGVPLRTLPLHPDQLLEAVDSLCR</sequence>
<dbReference type="SUPFAM" id="SSF52540">
    <property type="entry name" value="P-loop containing nucleoside triphosphate hydrolases"/>
    <property type="match status" value="1"/>
</dbReference>
<proteinExistence type="inferred from homology"/>
<gene>
    <name evidence="10" type="ORF">ACFFNY_34000</name>
</gene>
<organism evidence="10 11">
    <name type="scientific">Paenibacillus hodogayensis</name>
    <dbReference type="NCBI Taxonomy" id="279208"/>
    <lineage>
        <taxon>Bacteria</taxon>
        <taxon>Bacillati</taxon>
        <taxon>Bacillota</taxon>
        <taxon>Bacilli</taxon>
        <taxon>Bacillales</taxon>
        <taxon>Paenibacillaceae</taxon>
        <taxon>Paenibacillus</taxon>
    </lineage>
</organism>
<evidence type="ECO:0000256" key="6">
    <source>
        <dbReference type="ARBA" id="ARBA00022840"/>
    </source>
</evidence>
<dbReference type="RefSeq" id="WP_344913055.1">
    <property type="nucleotide sequence ID" value="NZ_BAAAYO010000011.1"/>
</dbReference>
<keyword evidence="8" id="KW-0472">Membrane</keyword>
<keyword evidence="11" id="KW-1185">Reference proteome</keyword>
<dbReference type="PANTHER" id="PTHR43553:SF24">
    <property type="entry name" value="ENERGY-COUPLING FACTOR TRANSPORTER ATP-BINDING PROTEIN ECFA1"/>
    <property type="match status" value="1"/>
</dbReference>
<evidence type="ECO:0000256" key="7">
    <source>
        <dbReference type="ARBA" id="ARBA00022967"/>
    </source>
</evidence>
<name>A0ABV5W7R9_9BACL</name>
<keyword evidence="4" id="KW-1003">Cell membrane</keyword>
<evidence type="ECO:0000259" key="9">
    <source>
        <dbReference type="PROSITE" id="PS50893"/>
    </source>
</evidence>
<evidence type="ECO:0000256" key="8">
    <source>
        <dbReference type="ARBA" id="ARBA00023136"/>
    </source>
</evidence>
<evidence type="ECO:0000256" key="1">
    <source>
        <dbReference type="ARBA" id="ARBA00004202"/>
    </source>
</evidence>
<feature type="domain" description="ABC transporter" evidence="9">
    <location>
        <begin position="7"/>
        <end position="230"/>
    </location>
</feature>
<dbReference type="GO" id="GO:0005524">
    <property type="term" value="F:ATP binding"/>
    <property type="evidence" value="ECO:0007669"/>
    <property type="project" value="UniProtKB-KW"/>
</dbReference>
<dbReference type="InterPro" id="IPR050095">
    <property type="entry name" value="ECF_ABC_transporter_ATP-bd"/>
</dbReference>
<dbReference type="Proteomes" id="UP001589619">
    <property type="component" value="Unassembled WGS sequence"/>
</dbReference>
<dbReference type="SMART" id="SM00382">
    <property type="entry name" value="AAA"/>
    <property type="match status" value="1"/>
</dbReference>
<dbReference type="PROSITE" id="PS00211">
    <property type="entry name" value="ABC_TRANSPORTER_1"/>
    <property type="match status" value="1"/>
</dbReference>
<keyword evidence="5" id="KW-0547">Nucleotide-binding</keyword>
<dbReference type="InterPro" id="IPR017871">
    <property type="entry name" value="ABC_transporter-like_CS"/>
</dbReference>
<reference evidence="10 11" key="1">
    <citation type="submission" date="2024-09" db="EMBL/GenBank/DDBJ databases">
        <authorList>
            <person name="Sun Q."/>
            <person name="Mori K."/>
        </authorList>
    </citation>
    <scope>NUCLEOTIDE SEQUENCE [LARGE SCALE GENOMIC DNA]</scope>
    <source>
        <strain evidence="10 11">JCM 12520</strain>
    </source>
</reference>
<dbReference type="InterPro" id="IPR015856">
    <property type="entry name" value="ABC_transpr_CbiO/EcfA_su"/>
</dbReference>
<accession>A0ABV5W7R9</accession>
<evidence type="ECO:0000256" key="4">
    <source>
        <dbReference type="ARBA" id="ARBA00022475"/>
    </source>
</evidence>
<evidence type="ECO:0000256" key="2">
    <source>
        <dbReference type="ARBA" id="ARBA00005417"/>
    </source>
</evidence>
<dbReference type="Pfam" id="PF00005">
    <property type="entry name" value="ABC_tran"/>
    <property type="match status" value="1"/>
</dbReference>
<keyword evidence="7" id="KW-1278">Translocase</keyword>
<evidence type="ECO:0000256" key="3">
    <source>
        <dbReference type="ARBA" id="ARBA00022448"/>
    </source>
</evidence>
<dbReference type="InterPro" id="IPR027417">
    <property type="entry name" value="P-loop_NTPase"/>
</dbReference>
<comment type="caution">
    <text evidence="10">The sequence shown here is derived from an EMBL/GenBank/DDBJ whole genome shotgun (WGS) entry which is preliminary data.</text>
</comment>
<keyword evidence="6 10" id="KW-0067">ATP-binding</keyword>
<dbReference type="PROSITE" id="PS50893">
    <property type="entry name" value="ABC_TRANSPORTER_2"/>
    <property type="match status" value="1"/>
</dbReference>
<dbReference type="Gene3D" id="3.40.50.300">
    <property type="entry name" value="P-loop containing nucleotide triphosphate hydrolases"/>
    <property type="match status" value="1"/>
</dbReference>
<evidence type="ECO:0000313" key="11">
    <source>
        <dbReference type="Proteomes" id="UP001589619"/>
    </source>
</evidence>
<comment type="similarity">
    <text evidence="2">Belongs to the ABC transporter superfamily.</text>
</comment>
<comment type="subcellular location">
    <subcellularLocation>
        <location evidence="1">Cell membrane</location>
        <topology evidence="1">Peripheral membrane protein</topology>
    </subcellularLocation>
</comment>